<dbReference type="Gene3D" id="3.30.70.270">
    <property type="match status" value="1"/>
</dbReference>
<reference evidence="6 7" key="1">
    <citation type="journal article" date="2012" name="J. Bacteriol.">
        <title>Draft Genome Sequence of Novosphingobium nitrogenifigens Y88T.</title>
        <authorList>
            <person name="Strabala T.J."/>
            <person name="Macdonald L."/>
            <person name="Liu V."/>
            <person name="Smit A.M."/>
        </authorList>
    </citation>
    <scope>NUCLEOTIDE SEQUENCE [LARGE SCALE GENOMIC DNA]</scope>
    <source>
        <strain evidence="6 7">DSM 19370</strain>
    </source>
</reference>
<dbReference type="CDD" id="cd01949">
    <property type="entry name" value="GGDEF"/>
    <property type="match status" value="1"/>
</dbReference>
<dbReference type="eggNOG" id="COG0745">
    <property type="taxonomic scope" value="Bacteria"/>
</dbReference>
<dbReference type="SUPFAM" id="SSF55073">
    <property type="entry name" value="Nucleotide cyclase"/>
    <property type="match status" value="1"/>
</dbReference>
<evidence type="ECO:0000256" key="3">
    <source>
        <dbReference type="PROSITE-ProRule" id="PRU00169"/>
    </source>
</evidence>
<dbReference type="InterPro" id="IPR029787">
    <property type="entry name" value="Nucleotide_cyclase"/>
</dbReference>
<dbReference type="InterPro" id="IPR001789">
    <property type="entry name" value="Sig_transdc_resp-reg_receiver"/>
</dbReference>
<dbReference type="GO" id="GO:0000160">
    <property type="term" value="P:phosphorelay signal transduction system"/>
    <property type="evidence" value="ECO:0007669"/>
    <property type="project" value="InterPro"/>
</dbReference>
<dbReference type="SMART" id="SM00267">
    <property type="entry name" value="GGDEF"/>
    <property type="match status" value="1"/>
</dbReference>
<dbReference type="FunFam" id="3.30.70.270:FF:000001">
    <property type="entry name" value="Diguanylate cyclase domain protein"/>
    <property type="match status" value="1"/>
</dbReference>
<protein>
    <recommendedName>
        <fullName evidence="1">diguanylate cyclase</fullName>
        <ecNumber evidence="1">2.7.7.65</ecNumber>
    </recommendedName>
</protein>
<dbReference type="EC" id="2.7.7.65" evidence="1"/>
<dbReference type="Proteomes" id="UP000004728">
    <property type="component" value="Unassembled WGS sequence"/>
</dbReference>
<dbReference type="GO" id="GO:1902201">
    <property type="term" value="P:negative regulation of bacterial-type flagellum-dependent cell motility"/>
    <property type="evidence" value="ECO:0007669"/>
    <property type="project" value="TreeGrafter"/>
</dbReference>
<dbReference type="InterPro" id="IPR050469">
    <property type="entry name" value="Diguanylate_Cyclase"/>
</dbReference>
<name>F1Z8L5_9SPHN</name>
<dbReference type="HOGENOM" id="CLU_000445_11_28_5"/>
<comment type="caution">
    <text evidence="3">Lacks conserved residue(s) required for the propagation of feature annotation.</text>
</comment>
<dbReference type="GO" id="GO:0043709">
    <property type="term" value="P:cell adhesion involved in single-species biofilm formation"/>
    <property type="evidence" value="ECO:0007669"/>
    <property type="project" value="TreeGrafter"/>
</dbReference>
<keyword evidence="3" id="KW-0597">Phosphoprotein</keyword>
<dbReference type="STRING" id="983920.Y88_1072"/>
<accession>F1Z8L5</accession>
<gene>
    <name evidence="6" type="ORF">Y88_1072</name>
</gene>
<dbReference type="InterPro" id="IPR011006">
    <property type="entry name" value="CheY-like_superfamily"/>
</dbReference>
<dbReference type="EMBL" id="AEWJ01000037">
    <property type="protein sequence ID" value="EGD59010.1"/>
    <property type="molecule type" value="Genomic_DNA"/>
</dbReference>
<sequence>MTRFRKQDRQSNQADLAEQEPTVFLIEDSIALGILLKNRIEEVSPANVQLYRTLAHATAALQENRPTLAITGLNLPDAPDGEMLDVLAEYGVPTILFTATFDRKVRERFASAKLVDYFVKDTVDAVDQLVRTVVRLTGAGSTAILVVDDTLSVRAALVDLLQRQKYQVFDAGSGTDALKILSANPQIRLVITDFHMPDMDGQQLTREIRQTYSTEDLRVIGVSSSSDPFLSAALLKAGASDFVYRPYIAEEVLCRVENNIDTIKQMKRLRHLAERDPLTGLYNRRAFFERAYKILDGLKAGNAPGSLAILDIDHFKTVNDTYGHDCGDVALNAVANVLLTTAQERGFLTARLGGEEFVMMFHHRDSTQVFALCEDIRQAIEACDVRSEEAPIALTASIGVSVIHLEEGMDNLLNAADQMLYLAKLQGRNRVISDAQFCDA</sequence>
<dbReference type="RefSeq" id="WP_008065740.1">
    <property type="nucleotide sequence ID" value="NZ_AQWK01000001.1"/>
</dbReference>
<dbReference type="PANTHER" id="PTHR45138:SF9">
    <property type="entry name" value="DIGUANYLATE CYCLASE DGCM-RELATED"/>
    <property type="match status" value="1"/>
</dbReference>
<dbReference type="PROSITE" id="PS50887">
    <property type="entry name" value="GGDEF"/>
    <property type="match status" value="1"/>
</dbReference>
<dbReference type="Pfam" id="PF00990">
    <property type="entry name" value="GGDEF"/>
    <property type="match status" value="1"/>
</dbReference>
<dbReference type="Pfam" id="PF00072">
    <property type="entry name" value="Response_reg"/>
    <property type="match status" value="1"/>
</dbReference>
<evidence type="ECO:0000259" key="5">
    <source>
        <dbReference type="PROSITE" id="PS50887"/>
    </source>
</evidence>
<feature type="modified residue" description="4-aspartylphosphate" evidence="3">
    <location>
        <position position="193"/>
    </location>
</feature>
<dbReference type="GO" id="GO:0052621">
    <property type="term" value="F:diguanylate cyclase activity"/>
    <property type="evidence" value="ECO:0007669"/>
    <property type="project" value="UniProtKB-EC"/>
</dbReference>
<evidence type="ECO:0000256" key="1">
    <source>
        <dbReference type="ARBA" id="ARBA00012528"/>
    </source>
</evidence>
<keyword evidence="7" id="KW-1185">Reference proteome</keyword>
<dbReference type="InParanoid" id="F1Z8L5"/>
<dbReference type="InterPro" id="IPR043128">
    <property type="entry name" value="Rev_trsase/Diguanyl_cyclase"/>
</dbReference>
<dbReference type="AlphaFoldDB" id="F1Z8L5"/>
<organism evidence="6 7">
    <name type="scientific">Novosphingobium nitrogenifigens DSM 19370</name>
    <dbReference type="NCBI Taxonomy" id="983920"/>
    <lineage>
        <taxon>Bacteria</taxon>
        <taxon>Pseudomonadati</taxon>
        <taxon>Pseudomonadota</taxon>
        <taxon>Alphaproteobacteria</taxon>
        <taxon>Sphingomonadales</taxon>
        <taxon>Sphingomonadaceae</taxon>
        <taxon>Novosphingobium</taxon>
    </lineage>
</organism>
<dbReference type="InterPro" id="IPR000160">
    <property type="entry name" value="GGDEF_dom"/>
</dbReference>
<comment type="caution">
    <text evidence="6">The sequence shown here is derived from an EMBL/GenBank/DDBJ whole genome shotgun (WGS) entry which is preliminary data.</text>
</comment>
<feature type="domain" description="Response regulatory" evidence="4">
    <location>
        <begin position="22"/>
        <end position="135"/>
    </location>
</feature>
<dbReference type="NCBIfam" id="TIGR00254">
    <property type="entry name" value="GGDEF"/>
    <property type="match status" value="1"/>
</dbReference>
<proteinExistence type="predicted"/>
<dbReference type="PROSITE" id="PS50110">
    <property type="entry name" value="RESPONSE_REGULATORY"/>
    <property type="match status" value="2"/>
</dbReference>
<evidence type="ECO:0000259" key="4">
    <source>
        <dbReference type="PROSITE" id="PS50110"/>
    </source>
</evidence>
<feature type="domain" description="Response regulatory" evidence="4">
    <location>
        <begin position="143"/>
        <end position="260"/>
    </location>
</feature>
<dbReference type="SMART" id="SM00448">
    <property type="entry name" value="REC"/>
    <property type="match status" value="2"/>
</dbReference>
<evidence type="ECO:0000256" key="2">
    <source>
        <dbReference type="ARBA" id="ARBA00034247"/>
    </source>
</evidence>
<dbReference type="eggNOG" id="COG3706">
    <property type="taxonomic scope" value="Bacteria"/>
</dbReference>
<feature type="domain" description="GGDEF" evidence="5">
    <location>
        <begin position="303"/>
        <end position="436"/>
    </location>
</feature>
<comment type="catalytic activity">
    <reaction evidence="2">
        <text>2 GTP = 3',3'-c-di-GMP + 2 diphosphate</text>
        <dbReference type="Rhea" id="RHEA:24898"/>
        <dbReference type="ChEBI" id="CHEBI:33019"/>
        <dbReference type="ChEBI" id="CHEBI:37565"/>
        <dbReference type="ChEBI" id="CHEBI:58805"/>
        <dbReference type="EC" id="2.7.7.65"/>
    </reaction>
</comment>
<evidence type="ECO:0000313" key="6">
    <source>
        <dbReference type="EMBL" id="EGD59010.1"/>
    </source>
</evidence>
<dbReference type="GO" id="GO:0005886">
    <property type="term" value="C:plasma membrane"/>
    <property type="evidence" value="ECO:0007669"/>
    <property type="project" value="TreeGrafter"/>
</dbReference>
<dbReference type="OrthoDB" id="9812260at2"/>
<dbReference type="PANTHER" id="PTHR45138">
    <property type="entry name" value="REGULATORY COMPONENTS OF SENSORY TRANSDUCTION SYSTEM"/>
    <property type="match status" value="1"/>
</dbReference>
<dbReference type="Gene3D" id="3.40.50.2300">
    <property type="match status" value="2"/>
</dbReference>
<evidence type="ECO:0000313" key="7">
    <source>
        <dbReference type="Proteomes" id="UP000004728"/>
    </source>
</evidence>
<dbReference type="SUPFAM" id="SSF52172">
    <property type="entry name" value="CheY-like"/>
    <property type="match status" value="2"/>
</dbReference>